<protein>
    <submittedName>
        <fullName evidence="3">Heat shock protein HslJ</fullName>
    </submittedName>
</protein>
<feature type="domain" description="DUF306" evidence="1">
    <location>
        <begin position="113"/>
        <end position="221"/>
    </location>
</feature>
<dbReference type="InterPro" id="IPR005184">
    <property type="entry name" value="DUF306_Meta_HslJ"/>
</dbReference>
<dbReference type="RefSeq" id="WP_079471384.1">
    <property type="nucleotide sequence ID" value="NZ_FUZZ01000003.1"/>
</dbReference>
<evidence type="ECO:0000259" key="2">
    <source>
        <dbReference type="Pfam" id="PF14302"/>
    </source>
</evidence>
<dbReference type="Pfam" id="PF03724">
    <property type="entry name" value="META"/>
    <property type="match status" value="3"/>
</dbReference>
<feature type="domain" description="DUF306" evidence="1">
    <location>
        <begin position="367"/>
        <end position="463"/>
    </location>
</feature>
<dbReference type="InterPro" id="IPR038670">
    <property type="entry name" value="HslJ-like_sf"/>
</dbReference>
<feature type="domain" description="DUF4377" evidence="2">
    <location>
        <begin position="30"/>
        <end position="104"/>
    </location>
</feature>
<dbReference type="InterPro" id="IPR053147">
    <property type="entry name" value="Hsp_HslJ-like"/>
</dbReference>
<keyword evidence="3" id="KW-0346">Stress response</keyword>
<gene>
    <name evidence="3" type="ORF">SAMN05660461_4109</name>
</gene>
<feature type="domain" description="DUF306" evidence="1">
    <location>
        <begin position="238"/>
        <end position="342"/>
    </location>
</feature>
<dbReference type="STRING" id="393003.SAMN05660461_4109"/>
<evidence type="ECO:0000313" key="4">
    <source>
        <dbReference type="Proteomes" id="UP000190166"/>
    </source>
</evidence>
<dbReference type="Pfam" id="PF14302">
    <property type="entry name" value="DUF4377"/>
    <property type="match status" value="1"/>
</dbReference>
<organism evidence="3 4">
    <name type="scientific">Chitinophaga ginsengisegetis</name>
    <dbReference type="NCBI Taxonomy" id="393003"/>
    <lineage>
        <taxon>Bacteria</taxon>
        <taxon>Pseudomonadati</taxon>
        <taxon>Bacteroidota</taxon>
        <taxon>Chitinophagia</taxon>
        <taxon>Chitinophagales</taxon>
        <taxon>Chitinophagaceae</taxon>
        <taxon>Chitinophaga</taxon>
    </lineage>
</organism>
<accession>A0A1T5P6A2</accession>
<proteinExistence type="predicted"/>
<evidence type="ECO:0000259" key="1">
    <source>
        <dbReference type="Pfam" id="PF03724"/>
    </source>
</evidence>
<sequence>MLLELAITLATTFMAPVQSKQPPAKTQVIYVKESKEPCTGVAPMECLQIKGVNDTDWSNLYTNINGFKYTPGYRYKLRVKITQVKNPPADGSSLKYTLTKVLEKKKISSAASSAIAGKKWVLVKMDNEDISDGAIWMEFDAGKKRIHGKSGCNNMMGAYTTSGSNITFSKTAGTLMACPDRDMMRRETAFMKQLGDQTFQYAVSGQTLNLVQNGNTVLQFRLEEKDGSASNNNWAAVGNKKWTLKMINDGVISNSGIWLQFDEGKKRFSGKGGCNNISGGYTALKNKITFTQAMSTRMMCGDADVMRRESDFLKQLGGRTFTYTVNGETVDLYESGKLVMQFTLESNGNDHQGNASNNNQWAFIGSKKWNVIKLNDATLSNSGIWLEFDTNQKRFHGKGGCNSISGGYNAAGDEIKFTQGISTRMACPDADVMRREAEFLKLISDNTFRYDVADQTLNLYKDGKIVVMFGMQDKTL</sequence>
<name>A0A1T5P6A2_9BACT</name>
<dbReference type="AlphaFoldDB" id="A0A1T5P6A2"/>
<keyword evidence="4" id="KW-1185">Reference proteome</keyword>
<dbReference type="PANTHER" id="PTHR35535">
    <property type="entry name" value="HEAT SHOCK PROTEIN HSLJ"/>
    <property type="match status" value="1"/>
</dbReference>
<dbReference type="InterPro" id="IPR025485">
    <property type="entry name" value="DUF4377"/>
</dbReference>
<dbReference type="PANTHER" id="PTHR35535:SF1">
    <property type="entry name" value="HEAT SHOCK PROTEIN HSLJ"/>
    <property type="match status" value="1"/>
</dbReference>
<reference evidence="3 4" key="1">
    <citation type="submission" date="2017-02" db="EMBL/GenBank/DDBJ databases">
        <authorList>
            <person name="Peterson S.W."/>
        </authorList>
    </citation>
    <scope>NUCLEOTIDE SEQUENCE [LARGE SCALE GENOMIC DNA]</scope>
    <source>
        <strain evidence="3 4">DSM 18108</strain>
    </source>
</reference>
<dbReference type="EMBL" id="FUZZ01000003">
    <property type="protein sequence ID" value="SKD08157.1"/>
    <property type="molecule type" value="Genomic_DNA"/>
</dbReference>
<evidence type="ECO:0000313" key="3">
    <source>
        <dbReference type="EMBL" id="SKD08157.1"/>
    </source>
</evidence>
<dbReference type="Proteomes" id="UP000190166">
    <property type="component" value="Unassembled WGS sequence"/>
</dbReference>
<dbReference type="Gene3D" id="2.40.128.270">
    <property type="match status" value="3"/>
</dbReference>